<dbReference type="Gene3D" id="1.25.10.10">
    <property type="entry name" value="Leucine-rich Repeat Variant"/>
    <property type="match status" value="1"/>
</dbReference>
<evidence type="ECO:0000313" key="2">
    <source>
        <dbReference type="Proteomes" id="UP001181313"/>
    </source>
</evidence>
<dbReference type="EMBL" id="JAVSGH010000011">
    <property type="protein sequence ID" value="MDT3725561.1"/>
    <property type="molecule type" value="Genomic_DNA"/>
</dbReference>
<proteinExistence type="predicted"/>
<reference evidence="1" key="1">
    <citation type="submission" date="2024-05" db="EMBL/GenBank/DDBJ databases">
        <title>30 novel species of actinomycetes from the DSMZ collection.</title>
        <authorList>
            <person name="Nouioui I."/>
        </authorList>
    </citation>
    <scope>NUCLEOTIDE SEQUENCE</scope>
    <source>
        <strain evidence="1">DSM 41972</strain>
    </source>
</reference>
<dbReference type="RefSeq" id="WP_093549241.1">
    <property type="nucleotide sequence ID" value="NZ_JAVSGH010000011.1"/>
</dbReference>
<gene>
    <name evidence="1" type="ORF">ROS62_11935</name>
</gene>
<dbReference type="InterPro" id="IPR016024">
    <property type="entry name" value="ARM-type_fold"/>
</dbReference>
<sequence>MRVAAAGPLGSVCPGDAEATAAVLALLEDPEPEVRAGVLGPIGASYVRCPDVDDALFSLTGSEDFTTPLSAVCGLVLRKDTRAAEAVARLGAVPPGHEDDHRLHAIWRREWSRDRP</sequence>
<accession>A0ABU3I0B2</accession>
<dbReference type="Proteomes" id="UP001181313">
    <property type="component" value="Unassembled WGS sequence"/>
</dbReference>
<protein>
    <recommendedName>
        <fullName evidence="3">HEAT repeat domain-containing protein</fullName>
    </recommendedName>
</protein>
<organism evidence="1 2">
    <name type="scientific">Streptomyces althioticus subsp. attaecolombicae</name>
    <dbReference type="NCBI Taxonomy" id="3075534"/>
    <lineage>
        <taxon>Bacteria</taxon>
        <taxon>Bacillati</taxon>
        <taxon>Actinomycetota</taxon>
        <taxon>Actinomycetes</taxon>
        <taxon>Kitasatosporales</taxon>
        <taxon>Streptomycetaceae</taxon>
        <taxon>Streptomyces</taxon>
        <taxon>Streptomyces althioticus group</taxon>
    </lineage>
</organism>
<comment type="caution">
    <text evidence="1">The sequence shown here is derived from an EMBL/GenBank/DDBJ whole genome shotgun (WGS) entry which is preliminary data.</text>
</comment>
<evidence type="ECO:0000313" key="1">
    <source>
        <dbReference type="EMBL" id="MDT3725561.1"/>
    </source>
</evidence>
<keyword evidence="2" id="KW-1185">Reference proteome</keyword>
<name>A0ABU3I0B2_9ACTN</name>
<evidence type="ECO:0008006" key="3">
    <source>
        <dbReference type="Google" id="ProtNLM"/>
    </source>
</evidence>
<dbReference type="SUPFAM" id="SSF48371">
    <property type="entry name" value="ARM repeat"/>
    <property type="match status" value="1"/>
</dbReference>
<dbReference type="InterPro" id="IPR011989">
    <property type="entry name" value="ARM-like"/>
</dbReference>